<gene>
    <name evidence="3" type="ORF">I7X43_01135</name>
</gene>
<evidence type="ECO:0000313" key="3">
    <source>
        <dbReference type="EMBL" id="MBH9551437.1"/>
    </source>
</evidence>
<organism evidence="3 4">
    <name type="scientific">Inhella gelatinilytica</name>
    <dbReference type="NCBI Taxonomy" id="2795030"/>
    <lineage>
        <taxon>Bacteria</taxon>
        <taxon>Pseudomonadati</taxon>
        <taxon>Pseudomonadota</taxon>
        <taxon>Betaproteobacteria</taxon>
        <taxon>Burkholderiales</taxon>
        <taxon>Sphaerotilaceae</taxon>
        <taxon>Inhella</taxon>
    </lineage>
</organism>
<keyword evidence="1" id="KW-0732">Signal</keyword>
<dbReference type="AlphaFoldDB" id="A0A931IRP2"/>
<feature type="signal peptide" evidence="1">
    <location>
        <begin position="1"/>
        <end position="24"/>
    </location>
</feature>
<reference evidence="3" key="1">
    <citation type="submission" date="2020-12" db="EMBL/GenBank/DDBJ databases">
        <title>The genome sequence of Inhella sp. 4Y17.</title>
        <authorList>
            <person name="Liu Y."/>
        </authorList>
    </citation>
    <scope>NUCLEOTIDE SEQUENCE</scope>
    <source>
        <strain evidence="3">4Y10</strain>
    </source>
</reference>
<sequence length="379" mass="42227">MKPRTALRATVAAALSLAAGAASAQDFKVSGFASLVVGRTSGACVATDAMATQHNDSCTRAIVDWGHGGVYQNKWTAGEETRAGIQGEWKLSKELTAVTQVSARTLSDQHVNLEWAYLSYSPTPDWKLQVGRKRIPLYYYSDFQDVGFAYNTVRPTPDVYGWDVVNYNGASLSHSQSMGDWNFRAEVYAGGENSRKNPYSTIFYDEKFDVRWGSLRGASLEFSKDWFTGRVSYTRSNFSIRDRAAGAAVELFDGSTRAPQSFMGLVLNGDWDEWQWRSEFGKARRMDAAGYDADFYLMTLGHQMGKFTLTAGLSAYKEKSDFDLDTYVPVKLSTRTLALRYDVHKGGAVKLQFDRVRDTSPSPLSGHSRLISLSYDLVF</sequence>
<dbReference type="Pfam" id="PF13609">
    <property type="entry name" value="Porin_4"/>
    <property type="match status" value="1"/>
</dbReference>
<proteinExistence type="predicted"/>
<comment type="caution">
    <text evidence="3">The sequence shown here is derived from an EMBL/GenBank/DDBJ whole genome shotgun (WGS) entry which is preliminary data.</text>
</comment>
<evidence type="ECO:0000259" key="2">
    <source>
        <dbReference type="Pfam" id="PF13609"/>
    </source>
</evidence>
<evidence type="ECO:0000256" key="1">
    <source>
        <dbReference type="SAM" id="SignalP"/>
    </source>
</evidence>
<dbReference type="RefSeq" id="WP_198099051.1">
    <property type="nucleotide sequence ID" value="NZ_JAEDAL010000001.1"/>
</dbReference>
<protein>
    <submittedName>
        <fullName evidence="3">Porin</fullName>
    </submittedName>
</protein>
<dbReference type="GO" id="GO:0015288">
    <property type="term" value="F:porin activity"/>
    <property type="evidence" value="ECO:0007669"/>
    <property type="project" value="InterPro"/>
</dbReference>
<dbReference type="SUPFAM" id="SSF56935">
    <property type="entry name" value="Porins"/>
    <property type="match status" value="1"/>
</dbReference>
<feature type="chain" id="PRO_5037933915" evidence="1">
    <location>
        <begin position="25"/>
        <end position="379"/>
    </location>
</feature>
<dbReference type="EMBL" id="JAEDAL010000001">
    <property type="protein sequence ID" value="MBH9551437.1"/>
    <property type="molecule type" value="Genomic_DNA"/>
</dbReference>
<dbReference type="Proteomes" id="UP000620139">
    <property type="component" value="Unassembled WGS sequence"/>
</dbReference>
<dbReference type="GO" id="GO:0016020">
    <property type="term" value="C:membrane"/>
    <property type="evidence" value="ECO:0007669"/>
    <property type="project" value="InterPro"/>
</dbReference>
<keyword evidence="4" id="KW-1185">Reference proteome</keyword>
<accession>A0A931IRP2</accession>
<name>A0A931IRP2_9BURK</name>
<feature type="domain" description="Porin" evidence="2">
    <location>
        <begin position="12"/>
        <end position="358"/>
    </location>
</feature>
<dbReference type="InterPro" id="IPR033900">
    <property type="entry name" value="Gram_neg_porin_domain"/>
</dbReference>
<evidence type="ECO:0000313" key="4">
    <source>
        <dbReference type="Proteomes" id="UP000620139"/>
    </source>
</evidence>